<comment type="caution">
    <text evidence="2">The sequence shown here is derived from an EMBL/GenBank/DDBJ whole genome shotgun (WGS) entry which is preliminary data.</text>
</comment>
<organism evidence="2 3">
    <name type="scientific">Albugo candida</name>
    <dbReference type="NCBI Taxonomy" id="65357"/>
    <lineage>
        <taxon>Eukaryota</taxon>
        <taxon>Sar</taxon>
        <taxon>Stramenopiles</taxon>
        <taxon>Oomycota</taxon>
        <taxon>Peronosporomycetes</taxon>
        <taxon>Albuginales</taxon>
        <taxon>Albuginaceae</taxon>
        <taxon>Albugo</taxon>
    </lineage>
</organism>
<evidence type="ECO:0000256" key="1">
    <source>
        <dbReference type="SAM" id="Phobius"/>
    </source>
</evidence>
<dbReference type="Proteomes" id="UP000053237">
    <property type="component" value="Unassembled WGS sequence"/>
</dbReference>
<dbReference type="EMBL" id="CAIX01000141">
    <property type="protein sequence ID" value="CCI46804.1"/>
    <property type="molecule type" value="Genomic_DNA"/>
</dbReference>
<reference evidence="2 3" key="1">
    <citation type="submission" date="2012-05" db="EMBL/GenBank/DDBJ databases">
        <title>Recombination and specialization in a pathogen metapopulation.</title>
        <authorList>
            <person name="Gardiner A."/>
            <person name="Kemen E."/>
            <person name="Schultz-Larsen T."/>
            <person name="MacLean D."/>
            <person name="Van Oosterhout C."/>
            <person name="Jones J.D.G."/>
        </authorList>
    </citation>
    <scope>NUCLEOTIDE SEQUENCE [LARGE SCALE GENOMIC DNA]</scope>
    <source>
        <strain evidence="2 3">Ac Nc2</strain>
    </source>
</reference>
<name>A0A024GKE6_9STRA</name>
<gene>
    <name evidence="2" type="ORF">BN9_077590</name>
</gene>
<dbReference type="InParanoid" id="A0A024GKE6"/>
<feature type="transmembrane region" description="Helical" evidence="1">
    <location>
        <begin position="28"/>
        <end position="49"/>
    </location>
</feature>
<accession>A0A024GKE6</accession>
<evidence type="ECO:0000313" key="2">
    <source>
        <dbReference type="EMBL" id="CCI46804.1"/>
    </source>
</evidence>
<keyword evidence="1" id="KW-0812">Transmembrane</keyword>
<sequence>MGTTLTIVNDTPFEWRCKTSYDEAALKIASTLLLVVSTLAEMTAIFAAFGPKLFRLQGDVVNKYKIFGCLHTEMGNVANSVFKTSGGISIGTSLAWFGLSTFTMIANELEKEKFELVRPMGRHMWDHLYPYSWQASACVRSYMINQTTERIESLVMQPIFSGGFKNKNRDHHIAWWLARRTIRSDDITIPFLSDATMNQTQIAPLKSNQPAVTDSFVPGNGTVIQPVETAGNKYTPSNLTASEPIAPLSLQVNTQSNNTQN</sequence>
<keyword evidence="1" id="KW-1133">Transmembrane helix</keyword>
<proteinExistence type="predicted"/>
<keyword evidence="3" id="KW-1185">Reference proteome</keyword>
<dbReference type="AlphaFoldDB" id="A0A024GKE6"/>
<keyword evidence="1" id="KW-0472">Membrane</keyword>
<evidence type="ECO:0000313" key="3">
    <source>
        <dbReference type="Proteomes" id="UP000053237"/>
    </source>
</evidence>
<dbReference type="OrthoDB" id="122216at2759"/>
<protein>
    <submittedName>
        <fullName evidence="2">Uncharacterized protein</fullName>
    </submittedName>
</protein>